<dbReference type="AlphaFoldDB" id="A0A0C1U7G3"/>
<keyword evidence="2" id="KW-1185">Reference proteome</keyword>
<protein>
    <recommendedName>
        <fullName evidence="3">DUF2935 domain-containing protein</fullName>
    </recommendedName>
</protein>
<dbReference type="Gene3D" id="1.20.1260.120">
    <property type="entry name" value="Protein of unknown function DUF2935"/>
    <property type="match status" value="1"/>
</dbReference>
<accession>A0A0C1U7G3</accession>
<evidence type="ECO:0000313" key="2">
    <source>
        <dbReference type="Proteomes" id="UP000031366"/>
    </source>
</evidence>
<dbReference type="SUPFAM" id="SSF158430">
    <property type="entry name" value="Bacillus cereus metalloprotein-like"/>
    <property type="match status" value="2"/>
</dbReference>
<dbReference type="Pfam" id="PF11155">
    <property type="entry name" value="DUF2935"/>
    <property type="match status" value="2"/>
</dbReference>
<reference evidence="1 2" key="1">
    <citation type="journal article" date="2015" name="Infect. Genet. Evol.">
        <title>Genomic sequences of six botulinum neurotoxin-producing strains representing three clostridial species illustrate the mobility and diversity of botulinum neurotoxin genes.</title>
        <authorList>
            <person name="Smith T.J."/>
            <person name="Hill K.K."/>
            <person name="Xie G."/>
            <person name="Foley B.T."/>
            <person name="Williamson C.H."/>
            <person name="Foster J.T."/>
            <person name="Johnson S.L."/>
            <person name="Chertkov O."/>
            <person name="Teshima H."/>
            <person name="Gibbons H.S."/>
            <person name="Johnsky L.A."/>
            <person name="Karavis M.A."/>
            <person name="Smith L.A."/>
        </authorList>
    </citation>
    <scope>NUCLEOTIDE SEQUENCE [LARGE SCALE GENOMIC DNA]</scope>
    <source>
        <strain evidence="1 2">CDC 2741</strain>
    </source>
</reference>
<dbReference type="RefSeq" id="WP_052267966.1">
    <property type="nucleotide sequence ID" value="NZ_AYSO01000013.1"/>
</dbReference>
<dbReference type="OrthoDB" id="1633927at2"/>
<dbReference type="STRING" id="29341.RSJ17_18000"/>
<evidence type="ECO:0008006" key="3">
    <source>
        <dbReference type="Google" id="ProtNLM"/>
    </source>
</evidence>
<dbReference type="Proteomes" id="UP000031366">
    <property type="component" value="Unassembled WGS sequence"/>
</dbReference>
<dbReference type="InterPro" id="IPR021328">
    <property type="entry name" value="CotB-like"/>
</dbReference>
<proteinExistence type="predicted"/>
<comment type="caution">
    <text evidence="1">The sequence shown here is derived from an EMBL/GenBank/DDBJ whole genome shotgun (WGS) entry which is preliminary data.</text>
</comment>
<gene>
    <name evidence="1" type="ORF">U732_3591</name>
</gene>
<organism evidence="1 2">
    <name type="scientific">Clostridium argentinense CDC 2741</name>
    <dbReference type="NCBI Taxonomy" id="1418104"/>
    <lineage>
        <taxon>Bacteria</taxon>
        <taxon>Bacillati</taxon>
        <taxon>Bacillota</taxon>
        <taxon>Clostridia</taxon>
        <taxon>Eubacteriales</taxon>
        <taxon>Clostridiaceae</taxon>
        <taxon>Clostridium</taxon>
    </lineage>
</organism>
<evidence type="ECO:0000313" key="1">
    <source>
        <dbReference type="EMBL" id="KIE47748.1"/>
    </source>
</evidence>
<sequence length="316" mass="36488">MLSREVMLSREEFIGNSLELNLFFLRIQKEHAFFLEAAFTRKDMDKAREAAQLRAYFDRLLWETVLLSRNTIPPQVMSSGEFVTNFTLDAELATEYFTGIPINTTITEVQLGLITNPEYSFPGILENRVSFLNKRAIYFSSQIIDFEREILNDLANCQMFTFNYPSHIDHMAREAEFYVDQLTRLQNYQNINLIDGALEEETFWDRIMSEHAAVIRGLLDPTEKELISISDSFAKAFENLLNEAQNTLKSCPDVLRLTEKTLNSTRDLRDFKGELTGGILDCNIKSIILPLLGDHVLREANHFLRSLQKYNATLKC</sequence>
<name>A0A0C1U7G3_9CLOT</name>
<dbReference type="EMBL" id="AYSO01000013">
    <property type="protein sequence ID" value="KIE47748.1"/>
    <property type="molecule type" value="Genomic_DNA"/>
</dbReference>